<protein>
    <submittedName>
        <fullName evidence="2">Protein OS-9 like</fullName>
    </submittedName>
</protein>
<dbReference type="EMBL" id="JASDAP010000009">
    <property type="protein sequence ID" value="KAK1896638.1"/>
    <property type="molecule type" value="Genomic_DNA"/>
</dbReference>
<evidence type="ECO:0000313" key="2">
    <source>
        <dbReference type="EMBL" id="KAK1896638.1"/>
    </source>
</evidence>
<feature type="region of interest" description="Disordered" evidence="1">
    <location>
        <begin position="30"/>
        <end position="98"/>
    </location>
</feature>
<dbReference type="AlphaFoldDB" id="A0AAD9C866"/>
<gene>
    <name evidence="2" type="ORF">KUDE01_016181</name>
</gene>
<sequence length="98" mass="10558">MGKIESGEIGEVDPLPDSGNSLALIRYARRAVSSHSPQHAERGGSLRGGQRKPICSSVGPAPSSGHPQERQNRTAVPGFSQQRHSEDQTELSMLRREG</sequence>
<reference evidence="2" key="1">
    <citation type="submission" date="2023-04" db="EMBL/GenBank/DDBJ databases">
        <title>Chromosome-level genome of Chaenocephalus aceratus.</title>
        <authorList>
            <person name="Park H."/>
        </authorList>
    </citation>
    <scope>NUCLEOTIDE SEQUENCE</scope>
    <source>
        <strain evidence="2">DE</strain>
        <tissue evidence="2">Muscle</tissue>
    </source>
</reference>
<keyword evidence="3" id="KW-1185">Reference proteome</keyword>
<comment type="caution">
    <text evidence="2">The sequence shown here is derived from an EMBL/GenBank/DDBJ whole genome shotgun (WGS) entry which is preliminary data.</text>
</comment>
<evidence type="ECO:0000256" key="1">
    <source>
        <dbReference type="SAM" id="MobiDB-lite"/>
    </source>
</evidence>
<accession>A0AAD9C866</accession>
<proteinExistence type="predicted"/>
<organism evidence="2 3">
    <name type="scientific">Dissostichus eleginoides</name>
    <name type="common">Patagonian toothfish</name>
    <name type="synonym">Dissostichus amissus</name>
    <dbReference type="NCBI Taxonomy" id="100907"/>
    <lineage>
        <taxon>Eukaryota</taxon>
        <taxon>Metazoa</taxon>
        <taxon>Chordata</taxon>
        <taxon>Craniata</taxon>
        <taxon>Vertebrata</taxon>
        <taxon>Euteleostomi</taxon>
        <taxon>Actinopterygii</taxon>
        <taxon>Neopterygii</taxon>
        <taxon>Teleostei</taxon>
        <taxon>Neoteleostei</taxon>
        <taxon>Acanthomorphata</taxon>
        <taxon>Eupercaria</taxon>
        <taxon>Perciformes</taxon>
        <taxon>Notothenioidei</taxon>
        <taxon>Nototheniidae</taxon>
        <taxon>Dissostichus</taxon>
    </lineage>
</organism>
<name>A0AAD9C866_DISEL</name>
<feature type="compositionally biased region" description="Basic and acidic residues" evidence="1">
    <location>
        <begin position="83"/>
        <end position="98"/>
    </location>
</feature>
<dbReference type="Proteomes" id="UP001228049">
    <property type="component" value="Unassembled WGS sequence"/>
</dbReference>
<evidence type="ECO:0000313" key="3">
    <source>
        <dbReference type="Proteomes" id="UP001228049"/>
    </source>
</evidence>